<dbReference type="PROSITE" id="PS51257">
    <property type="entry name" value="PROKAR_LIPOPROTEIN"/>
    <property type="match status" value="1"/>
</dbReference>
<evidence type="ECO:0000256" key="1">
    <source>
        <dbReference type="ARBA" id="ARBA00001913"/>
    </source>
</evidence>
<dbReference type="PROSITE" id="PS00523">
    <property type="entry name" value="SULFATASE_1"/>
    <property type="match status" value="1"/>
</dbReference>
<dbReference type="Pfam" id="PF00884">
    <property type="entry name" value="Sulfatase"/>
    <property type="match status" value="1"/>
</dbReference>
<evidence type="ECO:0000256" key="4">
    <source>
        <dbReference type="ARBA" id="ARBA00022729"/>
    </source>
</evidence>
<dbReference type="PANTHER" id="PTHR45953">
    <property type="entry name" value="IDURONATE 2-SULFATASE"/>
    <property type="match status" value="1"/>
</dbReference>
<dbReference type="InterPro" id="IPR000917">
    <property type="entry name" value="Sulfatase_N"/>
</dbReference>
<evidence type="ECO:0000256" key="6">
    <source>
        <dbReference type="ARBA" id="ARBA00022837"/>
    </source>
</evidence>
<accession>A0A381NUF3</accession>
<dbReference type="InterPro" id="IPR017850">
    <property type="entry name" value="Alkaline_phosphatase_core_sf"/>
</dbReference>
<keyword evidence="3" id="KW-0479">Metal-binding</keyword>
<comment type="cofactor">
    <cofactor evidence="1">
        <name>Ca(2+)</name>
        <dbReference type="ChEBI" id="CHEBI:29108"/>
    </cofactor>
</comment>
<dbReference type="GO" id="GO:0005737">
    <property type="term" value="C:cytoplasm"/>
    <property type="evidence" value="ECO:0007669"/>
    <property type="project" value="TreeGrafter"/>
</dbReference>
<dbReference type="GO" id="GO:0004423">
    <property type="term" value="F:iduronate-2-sulfatase activity"/>
    <property type="evidence" value="ECO:0007669"/>
    <property type="project" value="InterPro"/>
</dbReference>
<dbReference type="Gene3D" id="3.40.720.10">
    <property type="entry name" value="Alkaline Phosphatase, subunit A"/>
    <property type="match status" value="1"/>
</dbReference>
<keyword evidence="6" id="KW-0106">Calcium</keyword>
<keyword evidence="5" id="KW-0378">Hydrolase</keyword>
<evidence type="ECO:0000313" key="8">
    <source>
        <dbReference type="EMBL" id="SUZ58246.1"/>
    </source>
</evidence>
<dbReference type="InterPro" id="IPR024607">
    <property type="entry name" value="Sulfatase_CS"/>
</dbReference>
<keyword evidence="4" id="KW-0732">Signal</keyword>
<sequence length="516" mass="58797">MKANKIVLTLLFLITIFGCDKKVPTEKNEKLNVLFLIADDLNCDLGSYNHPQVISPSIDKLASKGILFENAHNQYPLCGPSRASFMTGMYSDQTKITNNNVLLRTTVPDVITMGQRFRQQGYKSVRIGKIYHYDNPSSIGSSSADDIYTWDYTINPYGRDKEEEYKINTLKERQYGGTLSWLAADGTDEEQTDGIGATEAIEQLEKFSKNGQNFFLAVGMYRPHVPFVAPKKYFDMYDRDSMEILYSGSSDEYLKTIPKPAALSVRWKKDQMILNDKSNLKLAQEIKEAYFATTTFMDAQIGRILKKLKRTGLDKNTIVVFTSDHGYHLSEHGHWQKQTLFDNATRVPLIFSGPGIESGQRSNSPVEMIDIYPTLMELTGIEAPDHVVGKSLTPIFENNNVNIRNSALTQWRNSYSIKTERFRITKWGKNGELGYELYDHNNDKEELINLANDPNYLPILDSLKKEINFRIADARLKPKGVGRQFEQESYKKAPNITPGDLFDKNGKRVYFKPADE</sequence>
<gene>
    <name evidence="8" type="ORF">METZ01_LOCUS11100</name>
</gene>
<proteinExistence type="inferred from homology"/>
<evidence type="ECO:0000256" key="5">
    <source>
        <dbReference type="ARBA" id="ARBA00022801"/>
    </source>
</evidence>
<dbReference type="SUPFAM" id="SSF53649">
    <property type="entry name" value="Alkaline phosphatase-like"/>
    <property type="match status" value="1"/>
</dbReference>
<dbReference type="CDD" id="cd16030">
    <property type="entry name" value="iduronate-2-sulfatase"/>
    <property type="match status" value="1"/>
</dbReference>
<evidence type="ECO:0000256" key="3">
    <source>
        <dbReference type="ARBA" id="ARBA00022723"/>
    </source>
</evidence>
<protein>
    <recommendedName>
        <fullName evidence="7">Sulfatase N-terminal domain-containing protein</fullName>
    </recommendedName>
</protein>
<dbReference type="InterPro" id="IPR035874">
    <property type="entry name" value="IDS"/>
</dbReference>
<reference evidence="8" key="1">
    <citation type="submission" date="2018-05" db="EMBL/GenBank/DDBJ databases">
        <authorList>
            <person name="Lanie J.A."/>
            <person name="Ng W.-L."/>
            <person name="Kazmierczak K.M."/>
            <person name="Andrzejewski T.M."/>
            <person name="Davidsen T.M."/>
            <person name="Wayne K.J."/>
            <person name="Tettelin H."/>
            <person name="Glass J.I."/>
            <person name="Rusch D."/>
            <person name="Podicherti R."/>
            <person name="Tsui H.-C.T."/>
            <person name="Winkler M.E."/>
        </authorList>
    </citation>
    <scope>NUCLEOTIDE SEQUENCE</scope>
</reference>
<dbReference type="GO" id="GO:0046872">
    <property type="term" value="F:metal ion binding"/>
    <property type="evidence" value="ECO:0007669"/>
    <property type="project" value="UniProtKB-KW"/>
</dbReference>
<dbReference type="PANTHER" id="PTHR45953:SF1">
    <property type="entry name" value="IDURONATE 2-SULFATASE"/>
    <property type="match status" value="1"/>
</dbReference>
<dbReference type="AlphaFoldDB" id="A0A381NUF3"/>
<evidence type="ECO:0000256" key="2">
    <source>
        <dbReference type="ARBA" id="ARBA00008779"/>
    </source>
</evidence>
<name>A0A381NUF3_9ZZZZ</name>
<evidence type="ECO:0000259" key="7">
    <source>
        <dbReference type="Pfam" id="PF00884"/>
    </source>
</evidence>
<organism evidence="8">
    <name type="scientific">marine metagenome</name>
    <dbReference type="NCBI Taxonomy" id="408172"/>
    <lineage>
        <taxon>unclassified sequences</taxon>
        <taxon>metagenomes</taxon>
        <taxon>ecological metagenomes</taxon>
    </lineage>
</organism>
<dbReference type="EMBL" id="UINC01000607">
    <property type="protein sequence ID" value="SUZ58246.1"/>
    <property type="molecule type" value="Genomic_DNA"/>
</dbReference>
<comment type="similarity">
    <text evidence="2">Belongs to the sulfatase family.</text>
</comment>
<feature type="domain" description="Sulfatase N-terminal" evidence="7">
    <location>
        <begin position="32"/>
        <end position="381"/>
    </location>
</feature>